<keyword evidence="3 6" id="KW-0812">Transmembrane</keyword>
<feature type="transmembrane region" description="Helical" evidence="6">
    <location>
        <begin position="29"/>
        <end position="50"/>
    </location>
</feature>
<evidence type="ECO:0000256" key="3">
    <source>
        <dbReference type="ARBA" id="ARBA00022692"/>
    </source>
</evidence>
<evidence type="ECO:0000256" key="6">
    <source>
        <dbReference type="SAM" id="Phobius"/>
    </source>
</evidence>
<accession>A0A6P2C4D7</accession>
<keyword evidence="4 6" id="KW-1133">Transmembrane helix</keyword>
<evidence type="ECO:0000313" key="9">
    <source>
        <dbReference type="Proteomes" id="UP000460272"/>
    </source>
</evidence>
<feature type="transmembrane region" description="Helical" evidence="6">
    <location>
        <begin position="56"/>
        <end position="75"/>
    </location>
</feature>
<evidence type="ECO:0000256" key="1">
    <source>
        <dbReference type="ARBA" id="ARBA00004141"/>
    </source>
</evidence>
<comment type="caution">
    <text evidence="8">The sequence shown here is derived from an EMBL/GenBank/DDBJ whole genome shotgun (WGS) entry which is preliminary data.</text>
</comment>
<dbReference type="EMBL" id="RPFW01000002">
    <property type="protein sequence ID" value="TVZ05316.1"/>
    <property type="molecule type" value="Genomic_DNA"/>
</dbReference>
<comment type="similarity">
    <text evidence="2">Belongs to the GtrA family.</text>
</comment>
<dbReference type="InterPro" id="IPR007267">
    <property type="entry name" value="GtrA_DPMS_TM"/>
</dbReference>
<gene>
    <name evidence="8" type="ORF">EAS64_12130</name>
</gene>
<evidence type="ECO:0000256" key="4">
    <source>
        <dbReference type="ARBA" id="ARBA00022989"/>
    </source>
</evidence>
<organism evidence="8 9">
    <name type="scientific">Trebonia kvetii</name>
    <dbReference type="NCBI Taxonomy" id="2480626"/>
    <lineage>
        <taxon>Bacteria</taxon>
        <taxon>Bacillati</taxon>
        <taxon>Actinomycetota</taxon>
        <taxon>Actinomycetes</taxon>
        <taxon>Streptosporangiales</taxon>
        <taxon>Treboniaceae</taxon>
        <taxon>Trebonia</taxon>
    </lineage>
</organism>
<dbReference type="Proteomes" id="UP000460272">
    <property type="component" value="Unassembled WGS sequence"/>
</dbReference>
<dbReference type="RefSeq" id="WP_145853019.1">
    <property type="nucleotide sequence ID" value="NZ_RPFW01000002.1"/>
</dbReference>
<protein>
    <submittedName>
        <fullName evidence="8">GtrA family protein</fullName>
    </submittedName>
</protein>
<dbReference type="InterPro" id="IPR051401">
    <property type="entry name" value="GtrA_CellWall_Glycosyl"/>
</dbReference>
<feature type="transmembrane region" description="Helical" evidence="6">
    <location>
        <begin position="125"/>
        <end position="145"/>
    </location>
</feature>
<evidence type="ECO:0000256" key="5">
    <source>
        <dbReference type="ARBA" id="ARBA00023136"/>
    </source>
</evidence>
<feature type="domain" description="GtrA/DPMS transmembrane" evidence="7">
    <location>
        <begin position="31"/>
        <end position="152"/>
    </location>
</feature>
<dbReference type="GO" id="GO:0005886">
    <property type="term" value="C:plasma membrane"/>
    <property type="evidence" value="ECO:0007669"/>
    <property type="project" value="TreeGrafter"/>
</dbReference>
<proteinExistence type="inferred from homology"/>
<dbReference type="Pfam" id="PF04138">
    <property type="entry name" value="GtrA_DPMS_TM"/>
    <property type="match status" value="1"/>
</dbReference>
<dbReference type="PANTHER" id="PTHR38459">
    <property type="entry name" value="PROPHAGE BACTOPRENOL-LINKED GLUCOSE TRANSLOCASE HOMOLOG"/>
    <property type="match status" value="1"/>
</dbReference>
<comment type="subcellular location">
    <subcellularLocation>
        <location evidence="1">Membrane</location>
        <topology evidence="1">Multi-pass membrane protein</topology>
    </subcellularLocation>
</comment>
<name>A0A6P2C4D7_9ACTN</name>
<evidence type="ECO:0000256" key="2">
    <source>
        <dbReference type="ARBA" id="ARBA00009399"/>
    </source>
</evidence>
<feature type="transmembrane region" description="Helical" evidence="6">
    <location>
        <begin position="96"/>
        <end position="119"/>
    </location>
</feature>
<evidence type="ECO:0000259" key="7">
    <source>
        <dbReference type="Pfam" id="PF04138"/>
    </source>
</evidence>
<keyword evidence="5 6" id="KW-0472">Membrane</keyword>
<dbReference type="AlphaFoldDB" id="A0A6P2C4D7"/>
<dbReference type="GO" id="GO:0000271">
    <property type="term" value="P:polysaccharide biosynthetic process"/>
    <property type="evidence" value="ECO:0007669"/>
    <property type="project" value="InterPro"/>
</dbReference>
<keyword evidence="9" id="KW-1185">Reference proteome</keyword>
<dbReference type="OrthoDB" id="9807815at2"/>
<sequence>MAEQVHANFRAVARGRTRYERLRQPVREFGKFAAVGIAGVFVTNGVYDLLYLHHAVGPVLSASVATIVAMVGTYLGNRYWSFRGRRRTNVAREISIFAVLNGIGLLIQDATVAFNYYLLGLGHDKLAVFCALNTGILLATLFRFWSYRLFVWGASPAATSGGGRARR</sequence>
<evidence type="ECO:0000313" key="8">
    <source>
        <dbReference type="EMBL" id="TVZ05316.1"/>
    </source>
</evidence>
<reference evidence="8 9" key="1">
    <citation type="submission" date="2018-11" db="EMBL/GenBank/DDBJ databases">
        <title>Trebonia kvetii gen.nov., sp.nov., a novel acidophilic actinobacterium, and proposal of the new actinobacterial family Treboniaceae fam. nov.</title>
        <authorList>
            <person name="Rapoport D."/>
            <person name="Sagova-Mareckova M."/>
            <person name="Sedlacek I."/>
            <person name="Provaznik J."/>
            <person name="Kralova S."/>
            <person name="Pavlinic D."/>
            <person name="Benes V."/>
            <person name="Kopecky J."/>
        </authorList>
    </citation>
    <scope>NUCLEOTIDE SEQUENCE [LARGE SCALE GENOMIC DNA]</scope>
    <source>
        <strain evidence="8 9">15Tr583</strain>
    </source>
</reference>
<dbReference type="PANTHER" id="PTHR38459:SF1">
    <property type="entry name" value="PROPHAGE BACTOPRENOL-LINKED GLUCOSE TRANSLOCASE HOMOLOG"/>
    <property type="match status" value="1"/>
</dbReference>